<feature type="transmembrane region" description="Helical" evidence="1">
    <location>
        <begin position="21"/>
        <end position="48"/>
    </location>
</feature>
<proteinExistence type="predicted"/>
<dbReference type="AlphaFoldDB" id="A0A846Y7U9"/>
<comment type="caution">
    <text evidence="2">The sequence shown here is derived from an EMBL/GenBank/DDBJ whole genome shotgun (WGS) entry which is preliminary data.</text>
</comment>
<dbReference type="PROSITE" id="PS51257">
    <property type="entry name" value="PROKAR_LIPOPROTEIN"/>
    <property type="match status" value="1"/>
</dbReference>
<dbReference type="InterPro" id="IPR009339">
    <property type="entry name" value="DUF998"/>
</dbReference>
<feature type="transmembrane region" description="Helical" evidence="1">
    <location>
        <begin position="100"/>
        <end position="120"/>
    </location>
</feature>
<sequence>MTDTLRPTESAAPSPGEPPAAAVIGSLLACGVIAPPLNIVVLLVLGAVRPDYDARVVPDSNLELGEGGWMQITNYIVTGTLLLAYAVGTRLVLRSGRGSTWGPILLGVYACTFLAIGPVLPDPSLGYPPGASSETTVHGAVHSLLGLVQFGSLIAACVVFARRDRMLGRRRWARYSMLTGTLLAVSYIAFVLTAQMMDGGPTGLIERLGITVGGLWVALSALRLLSSAAPRVSVG</sequence>
<dbReference type="Proteomes" id="UP000565711">
    <property type="component" value="Unassembled WGS sequence"/>
</dbReference>
<accession>A0A846Y7U9</accession>
<feature type="transmembrane region" description="Helical" evidence="1">
    <location>
        <begin position="140"/>
        <end position="160"/>
    </location>
</feature>
<evidence type="ECO:0000313" key="2">
    <source>
        <dbReference type="EMBL" id="NKY53884.1"/>
    </source>
</evidence>
<gene>
    <name evidence="2" type="ORF">HGA08_27180</name>
</gene>
<reference evidence="2 3" key="1">
    <citation type="submission" date="2020-04" db="EMBL/GenBank/DDBJ databases">
        <title>MicrobeNet Type strains.</title>
        <authorList>
            <person name="Nicholson A.C."/>
        </authorList>
    </citation>
    <scope>NUCLEOTIDE SEQUENCE [LARGE SCALE GENOMIC DNA]</scope>
    <source>
        <strain evidence="2 3">JCM 12354</strain>
    </source>
</reference>
<keyword evidence="3" id="KW-1185">Reference proteome</keyword>
<feature type="transmembrane region" description="Helical" evidence="1">
    <location>
        <begin position="68"/>
        <end position="88"/>
    </location>
</feature>
<feature type="transmembrane region" description="Helical" evidence="1">
    <location>
        <begin position="204"/>
        <end position="225"/>
    </location>
</feature>
<dbReference type="Pfam" id="PF06197">
    <property type="entry name" value="DUF998"/>
    <property type="match status" value="1"/>
</dbReference>
<protein>
    <submittedName>
        <fullName evidence="2">DUF998 domain-containing protein</fullName>
    </submittedName>
</protein>
<feature type="transmembrane region" description="Helical" evidence="1">
    <location>
        <begin position="172"/>
        <end position="192"/>
    </location>
</feature>
<evidence type="ECO:0000313" key="3">
    <source>
        <dbReference type="Proteomes" id="UP000565711"/>
    </source>
</evidence>
<organism evidence="2 3">
    <name type="scientific">Nocardia vermiculata</name>
    <dbReference type="NCBI Taxonomy" id="257274"/>
    <lineage>
        <taxon>Bacteria</taxon>
        <taxon>Bacillati</taxon>
        <taxon>Actinomycetota</taxon>
        <taxon>Actinomycetes</taxon>
        <taxon>Mycobacteriales</taxon>
        <taxon>Nocardiaceae</taxon>
        <taxon>Nocardia</taxon>
    </lineage>
</organism>
<dbReference type="RefSeq" id="WP_168436192.1">
    <property type="nucleotide sequence ID" value="NZ_JAAXOP010000021.1"/>
</dbReference>
<keyword evidence="1" id="KW-0472">Membrane</keyword>
<name>A0A846Y7U9_9NOCA</name>
<evidence type="ECO:0000256" key="1">
    <source>
        <dbReference type="SAM" id="Phobius"/>
    </source>
</evidence>
<dbReference type="EMBL" id="JAAXOP010000021">
    <property type="protein sequence ID" value="NKY53884.1"/>
    <property type="molecule type" value="Genomic_DNA"/>
</dbReference>
<keyword evidence="1" id="KW-0812">Transmembrane</keyword>
<keyword evidence="1" id="KW-1133">Transmembrane helix</keyword>